<keyword evidence="5 8" id="KW-0812">Transmembrane</keyword>
<comment type="subcellular location">
    <subcellularLocation>
        <location evidence="1">Membrane</location>
        <topology evidence="1">Multi-pass membrane protein</topology>
    </subcellularLocation>
</comment>
<feature type="transmembrane region" description="Helical" evidence="8">
    <location>
        <begin position="63"/>
        <end position="83"/>
    </location>
</feature>
<organism evidence="9 10">
    <name type="scientific">Asparagus officinalis</name>
    <name type="common">Garden asparagus</name>
    <dbReference type="NCBI Taxonomy" id="4686"/>
    <lineage>
        <taxon>Eukaryota</taxon>
        <taxon>Viridiplantae</taxon>
        <taxon>Streptophyta</taxon>
        <taxon>Embryophyta</taxon>
        <taxon>Tracheophyta</taxon>
        <taxon>Spermatophyta</taxon>
        <taxon>Magnoliopsida</taxon>
        <taxon>Liliopsida</taxon>
        <taxon>Asparagales</taxon>
        <taxon>Asparagaceae</taxon>
        <taxon>Asparagoideae</taxon>
        <taxon>Asparagus</taxon>
    </lineage>
</organism>
<keyword evidence="3" id="KW-0813">Transport</keyword>
<evidence type="ECO:0000256" key="5">
    <source>
        <dbReference type="ARBA" id="ARBA00022692"/>
    </source>
</evidence>
<name>A0A5P1E546_ASPOF</name>
<keyword evidence="4" id="KW-0597">Phosphoprotein</keyword>
<evidence type="ECO:0000256" key="7">
    <source>
        <dbReference type="ARBA" id="ARBA00023136"/>
    </source>
</evidence>
<feature type="transmembrane region" description="Helical" evidence="8">
    <location>
        <begin position="163"/>
        <end position="183"/>
    </location>
</feature>
<feature type="transmembrane region" description="Helical" evidence="8">
    <location>
        <begin position="138"/>
        <end position="157"/>
    </location>
</feature>
<feature type="transmembrane region" description="Helical" evidence="8">
    <location>
        <begin position="454"/>
        <end position="479"/>
    </location>
</feature>
<dbReference type="InterPro" id="IPR044739">
    <property type="entry name" value="NRT1/PTR"/>
</dbReference>
<feature type="transmembrane region" description="Helical" evidence="8">
    <location>
        <begin position="89"/>
        <end position="105"/>
    </location>
</feature>
<feature type="non-terminal residue" evidence="9">
    <location>
        <position position="1"/>
    </location>
</feature>
<accession>A0A5P1E546</accession>
<dbReference type="Pfam" id="PF00854">
    <property type="entry name" value="PTR2"/>
    <property type="match status" value="1"/>
</dbReference>
<evidence type="ECO:0000313" key="10">
    <source>
        <dbReference type="Proteomes" id="UP000243459"/>
    </source>
</evidence>
<dbReference type="GO" id="GO:0042937">
    <property type="term" value="F:tripeptide transmembrane transporter activity"/>
    <property type="evidence" value="ECO:0007669"/>
    <property type="project" value="InterPro"/>
</dbReference>
<comment type="similarity">
    <text evidence="2">Belongs to the major facilitator superfamily. Proton-dependent oligopeptide transporter (POT/PTR) (TC 2.A.17) family.</text>
</comment>
<dbReference type="AlphaFoldDB" id="A0A5P1E546"/>
<proteinExistence type="inferred from homology"/>
<feature type="transmembrane region" description="Helical" evidence="8">
    <location>
        <begin position="289"/>
        <end position="306"/>
    </location>
</feature>
<dbReference type="SUPFAM" id="SSF103473">
    <property type="entry name" value="MFS general substrate transporter"/>
    <property type="match status" value="1"/>
</dbReference>
<dbReference type="GO" id="GO:0009705">
    <property type="term" value="C:plant-type vacuole membrane"/>
    <property type="evidence" value="ECO:0007669"/>
    <property type="project" value="UniProtKB-ARBA"/>
</dbReference>
<evidence type="ECO:0000313" key="9">
    <source>
        <dbReference type="EMBL" id="ONK56597.1"/>
    </source>
</evidence>
<dbReference type="GO" id="GO:0080054">
    <property type="term" value="F:low-affinity nitrate transmembrane transporter activity"/>
    <property type="evidence" value="ECO:0007669"/>
    <property type="project" value="UniProtKB-ARBA"/>
</dbReference>
<evidence type="ECO:0000256" key="3">
    <source>
        <dbReference type="ARBA" id="ARBA00022448"/>
    </source>
</evidence>
<sequence>VEIAERSAYYGISLNLITYLTGRLHQSTAAAAVAINAWSGVASMLPLIGAFIADSYLGRYRMIAIASGLYVLGLGMLTLSTILTNLHTHSQLIFFYFSLYLVAFAQGGHKPCTQAFGADQFDDDDPDESEARSSFFNWWYFGMNVGIIASLLTLSYVQDNVSWGLGFGIPCILMVVALVVFLMGTRTYRYYLLEEENPFGRVGRAFVALVRSWRASWWGSSRRNPESNKAAGIANDALVQEAKEVIRLIPIWASCLIYATVFAQSSTLFTKQGSTLDRRIGPHFKVPPAALQSFIGVSIIVFIPIYDRVLIPISRKFTKLPSGITVLQRIGVGMLISTMSMIIAALVEKKRLKIVRNLSLINKPKEPVPMSLWWLVPQYVLFGVADVFTVVGLQEFFYDQLPDGLRSLGLALYLSIFGIGSFISSFLVSIIDGVTEKNGESWFSNNLNRAHLDYFYWLLAGFSALGVLVYPFLASAYVYKKKHNSVV</sequence>
<dbReference type="Gene3D" id="1.20.1250.20">
    <property type="entry name" value="MFS general substrate transporter like domains"/>
    <property type="match status" value="1"/>
</dbReference>
<feature type="transmembrane region" description="Helical" evidence="8">
    <location>
        <begin position="410"/>
        <end position="434"/>
    </location>
</feature>
<protein>
    <recommendedName>
        <fullName evidence="11">Major facilitator superfamily (MFS) profile domain-containing protein</fullName>
    </recommendedName>
</protein>
<keyword evidence="7 8" id="KW-0472">Membrane</keyword>
<dbReference type="FunFam" id="1.20.1250.20:FF:000147">
    <property type="entry name" value="Protein NRT1/ PTR family 5.10"/>
    <property type="match status" value="1"/>
</dbReference>
<feature type="transmembrane region" description="Helical" evidence="8">
    <location>
        <begin position="248"/>
        <end position="269"/>
    </location>
</feature>
<keyword evidence="6 8" id="KW-1133">Transmembrane helix</keyword>
<feature type="transmembrane region" description="Helical" evidence="8">
    <location>
        <begin position="326"/>
        <end position="347"/>
    </location>
</feature>
<dbReference type="Gramene" id="ONK56597">
    <property type="protein sequence ID" value="ONK56597"/>
    <property type="gene ID" value="A4U43_C10F10510"/>
</dbReference>
<keyword evidence="10" id="KW-1185">Reference proteome</keyword>
<evidence type="ECO:0000256" key="6">
    <source>
        <dbReference type="ARBA" id="ARBA00022989"/>
    </source>
</evidence>
<dbReference type="InterPro" id="IPR000109">
    <property type="entry name" value="POT_fam"/>
</dbReference>
<evidence type="ECO:0000256" key="4">
    <source>
        <dbReference type="ARBA" id="ARBA00022553"/>
    </source>
</evidence>
<dbReference type="OMA" id="ESFAYYG"/>
<reference evidence="10" key="1">
    <citation type="journal article" date="2017" name="Nat. Commun.">
        <title>The asparagus genome sheds light on the origin and evolution of a young Y chromosome.</title>
        <authorList>
            <person name="Harkess A."/>
            <person name="Zhou J."/>
            <person name="Xu C."/>
            <person name="Bowers J.E."/>
            <person name="Van der Hulst R."/>
            <person name="Ayyampalayam S."/>
            <person name="Mercati F."/>
            <person name="Riccardi P."/>
            <person name="McKain M.R."/>
            <person name="Kakrana A."/>
            <person name="Tang H."/>
            <person name="Ray J."/>
            <person name="Groenendijk J."/>
            <person name="Arikit S."/>
            <person name="Mathioni S.M."/>
            <person name="Nakano M."/>
            <person name="Shan H."/>
            <person name="Telgmann-Rauber A."/>
            <person name="Kanno A."/>
            <person name="Yue Z."/>
            <person name="Chen H."/>
            <person name="Li W."/>
            <person name="Chen Y."/>
            <person name="Xu X."/>
            <person name="Zhang Y."/>
            <person name="Luo S."/>
            <person name="Chen H."/>
            <person name="Gao J."/>
            <person name="Mao Z."/>
            <person name="Pires J.C."/>
            <person name="Luo M."/>
            <person name="Kudrna D."/>
            <person name="Wing R.A."/>
            <person name="Meyers B.C."/>
            <person name="Yi K."/>
            <person name="Kong H."/>
            <person name="Lavrijsen P."/>
            <person name="Sunseri F."/>
            <person name="Falavigna A."/>
            <person name="Ye Y."/>
            <person name="Leebens-Mack J.H."/>
            <person name="Chen G."/>
        </authorList>
    </citation>
    <scope>NUCLEOTIDE SEQUENCE [LARGE SCALE GENOMIC DNA]</scope>
    <source>
        <strain evidence="10">cv. DH0086</strain>
    </source>
</reference>
<gene>
    <name evidence="9" type="ORF">A4U43_C10F10510</name>
</gene>
<feature type="transmembrane region" description="Helical" evidence="8">
    <location>
        <begin position="29"/>
        <end position="51"/>
    </location>
</feature>
<evidence type="ECO:0000256" key="1">
    <source>
        <dbReference type="ARBA" id="ARBA00004141"/>
    </source>
</evidence>
<evidence type="ECO:0000256" key="2">
    <source>
        <dbReference type="ARBA" id="ARBA00005982"/>
    </source>
</evidence>
<feature type="transmembrane region" description="Helical" evidence="8">
    <location>
        <begin position="379"/>
        <end position="398"/>
    </location>
</feature>
<dbReference type="PANTHER" id="PTHR11654">
    <property type="entry name" value="OLIGOPEPTIDE TRANSPORTER-RELATED"/>
    <property type="match status" value="1"/>
</dbReference>
<dbReference type="CDD" id="cd17417">
    <property type="entry name" value="MFS_NPF5"/>
    <property type="match status" value="1"/>
</dbReference>
<dbReference type="EMBL" id="CM007390">
    <property type="protein sequence ID" value="ONK56597.1"/>
    <property type="molecule type" value="Genomic_DNA"/>
</dbReference>
<evidence type="ECO:0008006" key="11">
    <source>
        <dbReference type="Google" id="ProtNLM"/>
    </source>
</evidence>
<dbReference type="InterPro" id="IPR036259">
    <property type="entry name" value="MFS_trans_sf"/>
</dbReference>
<dbReference type="Proteomes" id="UP000243459">
    <property type="component" value="Chromosome 10"/>
</dbReference>
<dbReference type="GO" id="GO:0071916">
    <property type="term" value="F:dipeptide transmembrane transporter activity"/>
    <property type="evidence" value="ECO:0007669"/>
    <property type="project" value="InterPro"/>
</dbReference>
<evidence type="ECO:0000256" key="8">
    <source>
        <dbReference type="SAM" id="Phobius"/>
    </source>
</evidence>